<name>A0A1Y1QLR3_9GAMM</name>
<sequence length="114" mass="12450">MALRSHHSSTSTSKIISLAIGSMILLMAGTAAANRITLVATVNNQSVLLPAHWAIFKLEDKEQRDPVAILPRHSGTVQLSAGQYLAKVTRENTTRHTEFRVESNTDTTVRVALD</sequence>
<reference evidence="1 2" key="1">
    <citation type="submission" date="2017-01" db="EMBL/GenBank/DDBJ databases">
        <title>Novel large sulfur bacteria in the metagenomes of groundwater-fed chemosynthetic microbial mats in the Lake Huron basin.</title>
        <authorList>
            <person name="Sharrar A.M."/>
            <person name="Flood B.E."/>
            <person name="Bailey J.V."/>
            <person name="Jones D.S."/>
            <person name="Biddanda B."/>
            <person name="Ruberg S.A."/>
            <person name="Marcus D.N."/>
            <person name="Dick G.J."/>
        </authorList>
    </citation>
    <scope>NUCLEOTIDE SEQUENCE [LARGE SCALE GENOMIC DNA]</scope>
    <source>
        <strain evidence="1">A8</strain>
    </source>
</reference>
<protein>
    <recommendedName>
        <fullName evidence="3">PEGA domain-containing protein</fullName>
    </recommendedName>
</protein>
<evidence type="ECO:0000313" key="1">
    <source>
        <dbReference type="EMBL" id="OQX08490.1"/>
    </source>
</evidence>
<evidence type="ECO:0000313" key="2">
    <source>
        <dbReference type="Proteomes" id="UP000192491"/>
    </source>
</evidence>
<accession>A0A1Y1QLR3</accession>
<dbReference type="AlphaFoldDB" id="A0A1Y1QLR3"/>
<proteinExistence type="predicted"/>
<organism evidence="1 2">
    <name type="scientific">Thiothrix lacustris</name>
    <dbReference type="NCBI Taxonomy" id="525917"/>
    <lineage>
        <taxon>Bacteria</taxon>
        <taxon>Pseudomonadati</taxon>
        <taxon>Pseudomonadota</taxon>
        <taxon>Gammaproteobacteria</taxon>
        <taxon>Thiotrichales</taxon>
        <taxon>Thiotrichaceae</taxon>
        <taxon>Thiothrix</taxon>
    </lineage>
</organism>
<evidence type="ECO:0008006" key="3">
    <source>
        <dbReference type="Google" id="ProtNLM"/>
    </source>
</evidence>
<gene>
    <name evidence="1" type="ORF">BWK73_25235</name>
</gene>
<dbReference type="Proteomes" id="UP000192491">
    <property type="component" value="Unassembled WGS sequence"/>
</dbReference>
<comment type="caution">
    <text evidence="1">The sequence shown here is derived from an EMBL/GenBank/DDBJ whole genome shotgun (WGS) entry which is preliminary data.</text>
</comment>
<dbReference type="EMBL" id="MTEJ01000173">
    <property type="protein sequence ID" value="OQX08490.1"/>
    <property type="molecule type" value="Genomic_DNA"/>
</dbReference>